<protein>
    <submittedName>
        <fullName evidence="3">Acyl-coenzyme A synthetase/AMP-(Fatty) acid ligase</fullName>
    </submittedName>
</protein>
<keyword evidence="4" id="KW-1185">Reference proteome</keyword>
<evidence type="ECO:0000256" key="1">
    <source>
        <dbReference type="ARBA" id="ARBA00006432"/>
    </source>
</evidence>
<evidence type="ECO:0000313" key="3">
    <source>
        <dbReference type="EMBL" id="MBB5802355.1"/>
    </source>
</evidence>
<dbReference type="EMBL" id="JACHMO010000001">
    <property type="protein sequence ID" value="MBB5802355.1"/>
    <property type="molecule type" value="Genomic_DNA"/>
</dbReference>
<dbReference type="Gene3D" id="3.40.50.12780">
    <property type="entry name" value="N-terminal domain of ligase-like"/>
    <property type="match status" value="1"/>
</dbReference>
<dbReference type="CDD" id="cd04433">
    <property type="entry name" value="AFD_class_I"/>
    <property type="match status" value="1"/>
</dbReference>
<dbReference type="InterPro" id="IPR042099">
    <property type="entry name" value="ANL_N_sf"/>
</dbReference>
<accession>A0A7W9HHP8</accession>
<gene>
    <name evidence="3" type="ORF">F4560_002123</name>
</gene>
<dbReference type="SUPFAM" id="SSF56801">
    <property type="entry name" value="Acetyl-CoA synthetase-like"/>
    <property type="match status" value="1"/>
</dbReference>
<dbReference type="GO" id="GO:0031956">
    <property type="term" value="F:medium-chain fatty acid-CoA ligase activity"/>
    <property type="evidence" value="ECO:0007669"/>
    <property type="project" value="TreeGrafter"/>
</dbReference>
<dbReference type="Proteomes" id="UP000552097">
    <property type="component" value="Unassembled WGS sequence"/>
</dbReference>
<evidence type="ECO:0000259" key="2">
    <source>
        <dbReference type="Pfam" id="PF00501"/>
    </source>
</evidence>
<dbReference type="Pfam" id="PF00501">
    <property type="entry name" value="AMP-binding"/>
    <property type="match status" value="1"/>
</dbReference>
<dbReference type="InterPro" id="IPR045851">
    <property type="entry name" value="AMP-bd_C_sf"/>
</dbReference>
<dbReference type="Gene3D" id="3.30.300.30">
    <property type="match status" value="1"/>
</dbReference>
<dbReference type="InterPro" id="IPR020845">
    <property type="entry name" value="AMP-binding_CS"/>
</dbReference>
<name>A0A7W9HHP8_9PSEU</name>
<dbReference type="GO" id="GO:0006631">
    <property type="term" value="P:fatty acid metabolic process"/>
    <property type="evidence" value="ECO:0007669"/>
    <property type="project" value="TreeGrafter"/>
</dbReference>
<reference evidence="3 4" key="1">
    <citation type="submission" date="2020-08" db="EMBL/GenBank/DDBJ databases">
        <title>Sequencing the genomes of 1000 actinobacteria strains.</title>
        <authorList>
            <person name="Klenk H.-P."/>
        </authorList>
    </citation>
    <scope>NUCLEOTIDE SEQUENCE [LARGE SCALE GENOMIC DNA]</scope>
    <source>
        <strain evidence="3 4">DSM 45486</strain>
    </source>
</reference>
<keyword evidence="3" id="KW-0436">Ligase</keyword>
<dbReference type="PROSITE" id="PS00455">
    <property type="entry name" value="AMP_BINDING"/>
    <property type="match status" value="1"/>
</dbReference>
<feature type="domain" description="AMP-dependent synthetase/ligase" evidence="2">
    <location>
        <begin position="44"/>
        <end position="383"/>
    </location>
</feature>
<evidence type="ECO:0000313" key="4">
    <source>
        <dbReference type="Proteomes" id="UP000552097"/>
    </source>
</evidence>
<comment type="similarity">
    <text evidence="1">Belongs to the ATP-dependent AMP-binding enzyme family.</text>
</comment>
<proteinExistence type="inferred from homology"/>
<dbReference type="InterPro" id="IPR000873">
    <property type="entry name" value="AMP-dep_synth/lig_dom"/>
</dbReference>
<sequence length="521" mass="57521">MRPHDMGTLFEEVADRRTHTTVHLDRPFDIAPTGVVTSARGPVVDYTVPQLAKLVREAAGWLYAAGARRGDRVAVVKRNHYDYDLLACAAVRIGAVPALLSGHLSDDVLEILLKRLDPAVLVTDRVLPADLARRVLSLGPPIPGAVTLDDVRGSRVPVPRRRHDDDPLIVNHTSGTTGVPKLVVHTTRTIVHRLARFEAVRWPVIGVRRDDVVANASSYAHGRTFCWTASVFCLAPRKIVLLSSPESLSVLERYRPTTLEALPSAYVRWQPSAARPDNPFRDVRLFVSTYDAMHPPAMRAMLGASRRKRPLWMQGWGQTETGPLTFRFLTRRALDRAPDARDLGRPVPGRTKLRVVDPVTFEPVARGQSGLVLARTAARCAGYVGEQDRWQAKKNGPWWNTGDLAVLTRGGSVRLLDREVDAVPGLSCLEVEDLVEDRLPEVVECVVLGTPGRRPIPVLVTEGPVDPEVWRRAVADLPTMADPHVLAWDDVPRTATGKVRRLDLLTRLVGSAETCGSGRWT</sequence>
<organism evidence="3 4">
    <name type="scientific">Saccharothrix ecbatanensis</name>
    <dbReference type="NCBI Taxonomy" id="1105145"/>
    <lineage>
        <taxon>Bacteria</taxon>
        <taxon>Bacillati</taxon>
        <taxon>Actinomycetota</taxon>
        <taxon>Actinomycetes</taxon>
        <taxon>Pseudonocardiales</taxon>
        <taxon>Pseudonocardiaceae</taxon>
        <taxon>Saccharothrix</taxon>
    </lineage>
</organism>
<dbReference type="AlphaFoldDB" id="A0A7W9HHP8"/>
<comment type="caution">
    <text evidence="3">The sequence shown here is derived from an EMBL/GenBank/DDBJ whole genome shotgun (WGS) entry which is preliminary data.</text>
</comment>
<dbReference type="PANTHER" id="PTHR43201">
    <property type="entry name" value="ACYL-COA SYNTHETASE"/>
    <property type="match status" value="1"/>
</dbReference>
<dbReference type="PANTHER" id="PTHR43201:SF8">
    <property type="entry name" value="ACYL-COA SYNTHETASE FAMILY MEMBER 3"/>
    <property type="match status" value="1"/>
</dbReference>